<dbReference type="Pfam" id="PF14384">
    <property type="entry name" value="BrnA_antitoxin"/>
    <property type="match status" value="1"/>
</dbReference>
<evidence type="ECO:0008006" key="3">
    <source>
        <dbReference type="Google" id="ProtNLM"/>
    </source>
</evidence>
<evidence type="ECO:0000313" key="2">
    <source>
        <dbReference type="Proteomes" id="UP000321258"/>
    </source>
</evidence>
<comment type="caution">
    <text evidence="1">The sequence shown here is derived from an EMBL/GenBank/DDBJ whole genome shotgun (WGS) entry which is preliminary data.</text>
</comment>
<accession>A0A512IKJ6</accession>
<dbReference type="AlphaFoldDB" id="A0A512IKJ6"/>
<name>A0A512IKJ6_9HYPH</name>
<sequence length="108" mass="11998">MKTKTKRILPPISDEEEARIQACIAADPDNPELTDEQLAQMRPAREVLPPALYEALTKRGRPKSESPKMLLTLRLDPHVVDAFKATGPGWQTRMNEALAKVAADLPRA</sequence>
<reference evidence="1 2" key="1">
    <citation type="submission" date="2019-07" db="EMBL/GenBank/DDBJ databases">
        <title>Whole genome shotgun sequence of Methylobacterium haplocladii NBRC 107714.</title>
        <authorList>
            <person name="Hosoyama A."/>
            <person name="Uohara A."/>
            <person name="Ohji S."/>
            <person name="Ichikawa N."/>
        </authorList>
    </citation>
    <scope>NUCLEOTIDE SEQUENCE [LARGE SCALE GENOMIC DNA]</scope>
    <source>
        <strain evidence="1 2">NBRC 107714</strain>
    </source>
</reference>
<dbReference type="OrthoDB" id="361944at2"/>
<gene>
    <name evidence="1" type="ORF">MHA02_06020</name>
</gene>
<dbReference type="Proteomes" id="UP000321258">
    <property type="component" value="Unassembled WGS sequence"/>
</dbReference>
<dbReference type="EMBL" id="BJZT01000005">
    <property type="protein sequence ID" value="GEO98214.1"/>
    <property type="molecule type" value="Genomic_DNA"/>
</dbReference>
<keyword evidence="2" id="KW-1185">Reference proteome</keyword>
<organism evidence="1 2">
    <name type="scientific">Methylobacterium haplocladii</name>
    <dbReference type="NCBI Taxonomy" id="1176176"/>
    <lineage>
        <taxon>Bacteria</taxon>
        <taxon>Pseudomonadati</taxon>
        <taxon>Pseudomonadota</taxon>
        <taxon>Alphaproteobacteria</taxon>
        <taxon>Hyphomicrobiales</taxon>
        <taxon>Methylobacteriaceae</taxon>
        <taxon>Methylobacterium</taxon>
    </lineage>
</organism>
<proteinExistence type="predicted"/>
<protein>
    <recommendedName>
        <fullName evidence="3">BrnA antitoxin family protein</fullName>
    </recommendedName>
</protein>
<evidence type="ECO:0000313" key="1">
    <source>
        <dbReference type="EMBL" id="GEO98214.1"/>
    </source>
</evidence>
<dbReference type="RefSeq" id="WP_147076485.1">
    <property type="nucleotide sequence ID" value="NZ_BJZT01000005.1"/>
</dbReference>
<dbReference type="InterPro" id="IPR025528">
    <property type="entry name" value="BrnA_antitoxin"/>
</dbReference>